<feature type="region of interest" description="Disordered" evidence="2">
    <location>
        <begin position="108"/>
        <end position="190"/>
    </location>
</feature>
<evidence type="ECO:0000256" key="1">
    <source>
        <dbReference type="PROSITE-ProRule" id="PRU00042"/>
    </source>
</evidence>
<feature type="compositionally biased region" description="Low complexity" evidence="2">
    <location>
        <begin position="637"/>
        <end position="655"/>
    </location>
</feature>
<proteinExistence type="predicted"/>
<keyword evidence="5" id="KW-1185">Reference proteome</keyword>
<keyword evidence="1" id="KW-0479">Metal-binding</keyword>
<feature type="domain" description="C2H2-type" evidence="3">
    <location>
        <begin position="15"/>
        <end position="37"/>
    </location>
</feature>
<dbReference type="SMART" id="SM00355">
    <property type="entry name" value="ZnF_C2H2"/>
    <property type="match status" value="4"/>
</dbReference>
<evidence type="ECO:0000313" key="5">
    <source>
        <dbReference type="Proteomes" id="UP001303473"/>
    </source>
</evidence>
<keyword evidence="1" id="KW-0863">Zinc-finger</keyword>
<feature type="compositionally biased region" description="Acidic residues" evidence="2">
    <location>
        <begin position="336"/>
        <end position="345"/>
    </location>
</feature>
<evidence type="ECO:0000256" key="2">
    <source>
        <dbReference type="SAM" id="MobiDB-lite"/>
    </source>
</evidence>
<feature type="region of interest" description="Disordered" evidence="2">
    <location>
        <begin position="631"/>
        <end position="797"/>
    </location>
</feature>
<feature type="compositionally biased region" description="Basic residues" evidence="2">
    <location>
        <begin position="108"/>
        <end position="117"/>
    </location>
</feature>
<evidence type="ECO:0000313" key="4">
    <source>
        <dbReference type="EMBL" id="KAK3937240.1"/>
    </source>
</evidence>
<feature type="compositionally biased region" description="Polar residues" evidence="2">
    <location>
        <begin position="774"/>
        <end position="785"/>
    </location>
</feature>
<feature type="region of interest" description="Disordered" evidence="2">
    <location>
        <begin position="290"/>
        <end position="359"/>
    </location>
</feature>
<dbReference type="Proteomes" id="UP001303473">
    <property type="component" value="Unassembled WGS sequence"/>
</dbReference>
<gene>
    <name evidence="4" type="ORF">QBC46DRAFT_344772</name>
</gene>
<sequence length="837" mass="91562">MSQALDPGDVAAPRHACDQCPRLFHRLCDLNKHRKVHDRPFKCSVPGCKYAKQGWPTAKELDRHVNDKHSANPRTFACLFPPCSYRSKRESNCKQHMENLHQWTYHRSKSNGKRRAHQQPVSDIPGVELNSEPYPTPSSPKTSPAGPVFGQDHPLFADSNDDPSIGISGLDIESHGNFYPDPEAAQNQAGSYVPWASPVSRIRRNEGVIENFTQTYHGGFDQGNGIPDAAINPGLPDYTNSGVPGFQSSDGLVKLEAPAVIMGRLPSKKRKNGERDVSDEASTGIMSLACLMNPSGNSPTQVRLTPSKSGPASAATPSPSTGRPVPTPAETPFPGDSDDEEDEDSPPPGKKRKTTTAGDFTDSELPCIFHYKYPQTYNKDHKDKYESCQTPRPHISILVRHLSRVPHRLQVGHRFISSFDVIDEEEHRHPKVGLCRFCWKSFSNRQDFEDHLSRKCETRSRGRREKWNIIFHTFVGPVAEADHDSQHKSNPGVSPLAANFDFRSPSVTDPSPKLLDSKPVAPTGAAAERGYVPMTEHLRLQKEHRELREKHRQLLENMVQDPAALLSALQAAGSQFGAQGAPLPKAQAAHQSGIPIPELAEPASNQGSLVLHMNSQSTDVDYSGFIEEAEETLSRQNSGLSSMSSTTHSTVNHVPTSPPALPADGDASDDEDGTTPKAKASSGRKALASIPDSGYCTDPRRHSLACGPGQGIPGVSDNNDNTKELPTHPKNSPPQHLYAELAGDDLFPKNDASGLRTSGEEEIPFHDPFAGASSAGNSQRSQLQSHPLPYDQVDSLPDADFIGDDFFNQQYFLSTPPDHSPGHSPDHSLDMNLDFEQ</sequence>
<dbReference type="PROSITE" id="PS50157">
    <property type="entry name" value="ZINC_FINGER_C2H2_2"/>
    <property type="match status" value="1"/>
</dbReference>
<dbReference type="GO" id="GO:0008270">
    <property type="term" value="F:zinc ion binding"/>
    <property type="evidence" value="ECO:0007669"/>
    <property type="project" value="UniProtKB-KW"/>
</dbReference>
<dbReference type="InterPro" id="IPR013087">
    <property type="entry name" value="Znf_C2H2_type"/>
</dbReference>
<dbReference type="AlphaFoldDB" id="A0AAN6N135"/>
<evidence type="ECO:0000259" key="3">
    <source>
        <dbReference type="PROSITE" id="PS50157"/>
    </source>
</evidence>
<feature type="region of interest" description="Disordered" evidence="2">
    <location>
        <begin position="810"/>
        <end position="837"/>
    </location>
</feature>
<organism evidence="4 5">
    <name type="scientific">Diplogelasinospora grovesii</name>
    <dbReference type="NCBI Taxonomy" id="303347"/>
    <lineage>
        <taxon>Eukaryota</taxon>
        <taxon>Fungi</taxon>
        <taxon>Dikarya</taxon>
        <taxon>Ascomycota</taxon>
        <taxon>Pezizomycotina</taxon>
        <taxon>Sordariomycetes</taxon>
        <taxon>Sordariomycetidae</taxon>
        <taxon>Sordariales</taxon>
        <taxon>Diplogelasinosporaceae</taxon>
        <taxon>Diplogelasinospora</taxon>
    </lineage>
</organism>
<dbReference type="PROSITE" id="PS00028">
    <property type="entry name" value="ZINC_FINGER_C2H2_1"/>
    <property type="match status" value="1"/>
</dbReference>
<reference evidence="5" key="1">
    <citation type="journal article" date="2023" name="Mol. Phylogenet. Evol.">
        <title>Genome-scale phylogeny and comparative genomics of the fungal order Sordariales.</title>
        <authorList>
            <person name="Hensen N."/>
            <person name="Bonometti L."/>
            <person name="Westerberg I."/>
            <person name="Brannstrom I.O."/>
            <person name="Guillou S."/>
            <person name="Cros-Aarteil S."/>
            <person name="Calhoun S."/>
            <person name="Haridas S."/>
            <person name="Kuo A."/>
            <person name="Mondo S."/>
            <person name="Pangilinan J."/>
            <person name="Riley R."/>
            <person name="LaButti K."/>
            <person name="Andreopoulos B."/>
            <person name="Lipzen A."/>
            <person name="Chen C."/>
            <person name="Yan M."/>
            <person name="Daum C."/>
            <person name="Ng V."/>
            <person name="Clum A."/>
            <person name="Steindorff A."/>
            <person name="Ohm R.A."/>
            <person name="Martin F."/>
            <person name="Silar P."/>
            <person name="Natvig D.O."/>
            <person name="Lalanne C."/>
            <person name="Gautier V."/>
            <person name="Ament-Velasquez S.L."/>
            <person name="Kruys A."/>
            <person name="Hutchinson M.I."/>
            <person name="Powell A.J."/>
            <person name="Barry K."/>
            <person name="Miller A.N."/>
            <person name="Grigoriev I.V."/>
            <person name="Debuchy R."/>
            <person name="Gladieux P."/>
            <person name="Hiltunen Thoren M."/>
            <person name="Johannesson H."/>
        </authorList>
    </citation>
    <scope>NUCLEOTIDE SEQUENCE [LARGE SCALE GENOMIC DNA]</scope>
    <source>
        <strain evidence="5">CBS 340.73</strain>
    </source>
</reference>
<protein>
    <recommendedName>
        <fullName evidence="3">C2H2-type domain-containing protein</fullName>
    </recommendedName>
</protein>
<name>A0AAN6N135_9PEZI</name>
<comment type="caution">
    <text evidence="4">The sequence shown here is derived from an EMBL/GenBank/DDBJ whole genome shotgun (WGS) entry which is preliminary data.</text>
</comment>
<dbReference type="Gene3D" id="3.30.160.60">
    <property type="entry name" value="Classic Zinc Finger"/>
    <property type="match status" value="1"/>
</dbReference>
<keyword evidence="1" id="KW-0862">Zinc</keyword>
<feature type="compositionally biased region" description="Low complexity" evidence="2">
    <location>
        <begin position="305"/>
        <end position="324"/>
    </location>
</feature>
<dbReference type="EMBL" id="MU853859">
    <property type="protein sequence ID" value="KAK3937240.1"/>
    <property type="molecule type" value="Genomic_DNA"/>
</dbReference>
<feature type="compositionally biased region" description="Polar residues" evidence="2">
    <location>
        <begin position="294"/>
        <end position="304"/>
    </location>
</feature>
<accession>A0AAN6N135</accession>
<feature type="compositionally biased region" description="Basic and acidic residues" evidence="2">
    <location>
        <begin position="820"/>
        <end position="829"/>
    </location>
</feature>